<name>A0A3N0WYL2_9FLAO</name>
<dbReference type="RefSeq" id="WP_123265301.1">
    <property type="nucleotide sequence ID" value="NZ_RJUG01000002.1"/>
</dbReference>
<proteinExistence type="predicted"/>
<dbReference type="Proteomes" id="UP000270224">
    <property type="component" value="Unassembled WGS sequence"/>
</dbReference>
<dbReference type="PANTHER" id="PTHR37841:SF1">
    <property type="entry name" value="DUF3298 DOMAIN-CONTAINING PROTEIN"/>
    <property type="match status" value="1"/>
</dbReference>
<evidence type="ECO:0000313" key="2">
    <source>
        <dbReference type="Proteomes" id="UP000270224"/>
    </source>
</evidence>
<organism evidence="1 2">
    <name type="scientific">Kaistella daneshvariae</name>
    <dbReference type="NCBI Taxonomy" id="2487074"/>
    <lineage>
        <taxon>Bacteria</taxon>
        <taxon>Pseudomonadati</taxon>
        <taxon>Bacteroidota</taxon>
        <taxon>Flavobacteriia</taxon>
        <taxon>Flavobacteriales</taxon>
        <taxon>Weeksellaceae</taxon>
        <taxon>Chryseobacterium group</taxon>
        <taxon>Kaistella</taxon>
    </lineage>
</organism>
<protein>
    <submittedName>
        <fullName evidence="1">WG repeat-containing protein</fullName>
    </submittedName>
</protein>
<dbReference type="AlphaFoldDB" id="A0A3N0WYL2"/>
<dbReference type="OrthoDB" id="5464673at2"/>
<gene>
    <name evidence="1" type="ORF">EGI11_04715</name>
</gene>
<dbReference type="Pfam" id="PF14903">
    <property type="entry name" value="WG_beta_rep"/>
    <property type="match status" value="2"/>
</dbReference>
<sequence length="298" mass="34571">MQKILRPQDVDSYSDHNGHEPTKWEDVIEFDEEGYGFVYVNGLGGFINQKGEVVIPLIYDHYAIFSNGLSVIRHNGKWGIINRSNETVIPFKYDQCQYPVSSKIIACKDAKYGIVNLKNEVLLPFEYGFISNFNERYICVCKAGKYGVITWQEETVLEFEWEYTEIVGEYFCVGRTSGFFYNPEQFLDDALLCNENYKCFTKDYQEIDFGIIDINKNTVFPFISDFKIWNFNPENGRAQISQNSRADHIAEDERHFVADQSGQRIPFEYVLPEDSDSDEIRKRTNLLVWGTDSEDALG</sequence>
<dbReference type="PANTHER" id="PTHR37841">
    <property type="entry name" value="GLR2918 PROTEIN"/>
    <property type="match status" value="1"/>
</dbReference>
<dbReference type="InterPro" id="IPR032774">
    <property type="entry name" value="WG_beta_rep"/>
</dbReference>
<reference evidence="2" key="1">
    <citation type="submission" date="2018-11" db="EMBL/GenBank/DDBJ databases">
        <title>Proposal to divide the Flavobacteriaceae and reorganize its genera based on Amino Acid Identity values calculated from whole genome sequences.</title>
        <authorList>
            <person name="Nicholson A.C."/>
            <person name="Gulvik C.A."/>
            <person name="Whitney A.M."/>
            <person name="Humrighouse B.W."/>
            <person name="Bell M."/>
            <person name="Holmens B."/>
            <person name="Steigerwalt A."/>
            <person name="Villarma A."/>
            <person name="Sheth M."/>
            <person name="Batra D."/>
            <person name="Pryor J."/>
            <person name="Bernardet J.-F."/>
            <person name="Hugo C."/>
            <person name="Kampfer P."/>
            <person name="Newman J."/>
            <person name="Mcquiston J.R."/>
        </authorList>
    </citation>
    <scope>NUCLEOTIDE SEQUENCE [LARGE SCALE GENOMIC DNA]</scope>
    <source>
        <strain evidence="2">H3056</strain>
    </source>
</reference>
<comment type="caution">
    <text evidence="1">The sequence shown here is derived from an EMBL/GenBank/DDBJ whole genome shotgun (WGS) entry which is preliminary data.</text>
</comment>
<dbReference type="EMBL" id="RJUG01000002">
    <property type="protein sequence ID" value="ROI10055.1"/>
    <property type="molecule type" value="Genomic_DNA"/>
</dbReference>
<evidence type="ECO:0000313" key="1">
    <source>
        <dbReference type="EMBL" id="ROI10055.1"/>
    </source>
</evidence>
<accession>A0A3N0WYL2</accession>